<keyword evidence="1" id="KW-0175">Coiled coil</keyword>
<organism evidence="2 3">
    <name type="scientific">Frankliniella fusca</name>
    <dbReference type="NCBI Taxonomy" id="407009"/>
    <lineage>
        <taxon>Eukaryota</taxon>
        <taxon>Metazoa</taxon>
        <taxon>Ecdysozoa</taxon>
        <taxon>Arthropoda</taxon>
        <taxon>Hexapoda</taxon>
        <taxon>Insecta</taxon>
        <taxon>Pterygota</taxon>
        <taxon>Neoptera</taxon>
        <taxon>Paraneoptera</taxon>
        <taxon>Thysanoptera</taxon>
        <taxon>Terebrantia</taxon>
        <taxon>Thripoidea</taxon>
        <taxon>Thripidae</taxon>
        <taxon>Frankliniella</taxon>
    </lineage>
</organism>
<proteinExistence type="predicted"/>
<sequence>MMIKKLGTASAEPRNGVVPKDWTCPWCVRENKIMNDILKILKDEGLYGVKEKNALLEKEKEQLLQESEILKTTLSASTEGGNILLTEKEETMKNFRHLKEENESLKSNVYLLQTQNADLLKEKEEIMKSFEHFKKEYDSLKAHNEDQENSVRILKDQIATLEGLVATYRKTKSRLSLPK</sequence>
<feature type="coiled-coil region" evidence="1">
    <location>
        <begin position="46"/>
        <end position="164"/>
    </location>
</feature>
<dbReference type="EMBL" id="JAHWGI010000707">
    <property type="protein sequence ID" value="KAK3917273.1"/>
    <property type="molecule type" value="Genomic_DNA"/>
</dbReference>
<accession>A0AAE1HA80</accession>
<name>A0AAE1HA80_9NEOP</name>
<protein>
    <submittedName>
        <fullName evidence="2">Histone-lysine N-methyltransferase, H3 lysine-79 specific</fullName>
    </submittedName>
</protein>
<evidence type="ECO:0000313" key="3">
    <source>
        <dbReference type="Proteomes" id="UP001219518"/>
    </source>
</evidence>
<dbReference type="AlphaFoldDB" id="A0AAE1HA80"/>
<comment type="caution">
    <text evidence="2">The sequence shown here is derived from an EMBL/GenBank/DDBJ whole genome shotgun (WGS) entry which is preliminary data.</text>
</comment>
<reference evidence="2" key="2">
    <citation type="journal article" date="2023" name="BMC Genomics">
        <title>Pest status, molecular evolution, and epigenetic factors derived from the genome assembly of Frankliniella fusca, a thysanopteran phytovirus vector.</title>
        <authorList>
            <person name="Catto M.A."/>
            <person name="Labadie P.E."/>
            <person name="Jacobson A.L."/>
            <person name="Kennedy G.G."/>
            <person name="Srinivasan R."/>
            <person name="Hunt B.G."/>
        </authorList>
    </citation>
    <scope>NUCLEOTIDE SEQUENCE</scope>
    <source>
        <strain evidence="2">PL_HMW_Pooled</strain>
    </source>
</reference>
<gene>
    <name evidence="2" type="ORF">KUF71_026118</name>
</gene>
<reference evidence="2" key="1">
    <citation type="submission" date="2021-07" db="EMBL/GenBank/DDBJ databases">
        <authorList>
            <person name="Catto M.A."/>
            <person name="Jacobson A."/>
            <person name="Kennedy G."/>
            <person name="Labadie P."/>
            <person name="Hunt B.G."/>
            <person name="Srinivasan R."/>
        </authorList>
    </citation>
    <scope>NUCLEOTIDE SEQUENCE</scope>
    <source>
        <strain evidence="2">PL_HMW_Pooled</strain>
        <tissue evidence="2">Head</tissue>
    </source>
</reference>
<keyword evidence="3" id="KW-1185">Reference proteome</keyword>
<evidence type="ECO:0000256" key="1">
    <source>
        <dbReference type="SAM" id="Coils"/>
    </source>
</evidence>
<dbReference type="Proteomes" id="UP001219518">
    <property type="component" value="Unassembled WGS sequence"/>
</dbReference>
<evidence type="ECO:0000313" key="2">
    <source>
        <dbReference type="EMBL" id="KAK3917273.1"/>
    </source>
</evidence>